<dbReference type="RefSeq" id="WP_029428337.1">
    <property type="nucleotide sequence ID" value="NZ_CP012801.1"/>
</dbReference>
<organism evidence="1 2">
    <name type="scientific">Bacteroides cellulosilyticus</name>
    <dbReference type="NCBI Taxonomy" id="246787"/>
    <lineage>
        <taxon>Bacteria</taxon>
        <taxon>Pseudomonadati</taxon>
        <taxon>Bacteroidota</taxon>
        <taxon>Bacteroidia</taxon>
        <taxon>Bacteroidales</taxon>
        <taxon>Bacteroidaceae</taxon>
        <taxon>Bacteroides</taxon>
    </lineage>
</organism>
<dbReference type="EMBL" id="CP012801">
    <property type="protein sequence ID" value="ALJ58516.1"/>
    <property type="molecule type" value="Genomic_DNA"/>
</dbReference>
<name>A0A0P0GKC3_9BACE</name>
<evidence type="ECO:0000313" key="2">
    <source>
        <dbReference type="Proteomes" id="UP000061809"/>
    </source>
</evidence>
<sequence>MMKYIFCILFGSLLMLGFHYTPDEKVQEAQPNAGVVAMDVQSDTRLAQKISVTVAGQSYGGSHAFDSEASDYTISDGLLGGLFSFRNTTTPSKVLRFCSATIVQMLCLSDTQLPENKWRGLSPDTNYIKYSNGYYVYTLGHILI</sequence>
<dbReference type="KEGG" id="bcel:BcellWH2_01254"/>
<proteinExistence type="predicted"/>
<reference evidence="1 2" key="1">
    <citation type="journal article" date="2015" name="Science">
        <title>Genetic determinants of in vivo fitness and diet responsiveness in multiple human gut Bacteroides.</title>
        <authorList>
            <person name="Wu M."/>
            <person name="McNulty N.P."/>
            <person name="Rodionov D.A."/>
            <person name="Khoroshkin M.S."/>
            <person name="Griffin N.W."/>
            <person name="Cheng J."/>
            <person name="Latreille P."/>
            <person name="Kerstetter R.A."/>
            <person name="Terrapon N."/>
            <person name="Henrissat B."/>
            <person name="Osterman A.L."/>
            <person name="Gordon J.I."/>
        </authorList>
    </citation>
    <scope>NUCLEOTIDE SEQUENCE [LARGE SCALE GENOMIC DNA]</scope>
    <source>
        <strain evidence="1 2">WH2</strain>
    </source>
</reference>
<accession>A0A0P0GKC3</accession>
<dbReference type="PATRIC" id="fig|246787.4.peg.1292"/>
<gene>
    <name evidence="1" type="ORF">BcellWH2_01254</name>
</gene>
<protein>
    <submittedName>
        <fullName evidence="1">Uncharacterized protein</fullName>
    </submittedName>
</protein>
<dbReference type="Proteomes" id="UP000061809">
    <property type="component" value="Chromosome"/>
</dbReference>
<evidence type="ECO:0000313" key="1">
    <source>
        <dbReference type="EMBL" id="ALJ58516.1"/>
    </source>
</evidence>
<dbReference type="AlphaFoldDB" id="A0A0P0GKC3"/>